<dbReference type="RefSeq" id="WP_071070253.1">
    <property type="nucleotide sequence ID" value="NZ_CP017754.1"/>
</dbReference>
<name>A0ABM6F6V5_9BURK</name>
<keyword evidence="1" id="KW-1133">Transmembrane helix</keyword>
<organism evidence="2 3">
    <name type="scientific">Cupriavidus malaysiensis</name>
    <dbReference type="NCBI Taxonomy" id="367825"/>
    <lineage>
        <taxon>Bacteria</taxon>
        <taxon>Pseudomonadati</taxon>
        <taxon>Pseudomonadota</taxon>
        <taxon>Betaproteobacteria</taxon>
        <taxon>Burkholderiales</taxon>
        <taxon>Burkholderiaceae</taxon>
        <taxon>Cupriavidus</taxon>
    </lineage>
</organism>
<evidence type="ECO:0000313" key="3">
    <source>
        <dbReference type="Proteomes" id="UP000177515"/>
    </source>
</evidence>
<dbReference type="InterPro" id="IPR032092">
    <property type="entry name" value="PilW"/>
</dbReference>
<gene>
    <name evidence="2" type="ORF">BKK80_16735</name>
</gene>
<evidence type="ECO:0000256" key="1">
    <source>
        <dbReference type="SAM" id="Phobius"/>
    </source>
</evidence>
<dbReference type="EMBL" id="CP017754">
    <property type="protein sequence ID" value="AOZ07284.1"/>
    <property type="molecule type" value="Genomic_DNA"/>
</dbReference>
<feature type="transmembrane region" description="Helical" evidence="1">
    <location>
        <begin position="12"/>
        <end position="35"/>
    </location>
</feature>
<keyword evidence="1" id="KW-0812">Transmembrane</keyword>
<dbReference type="InterPro" id="IPR012902">
    <property type="entry name" value="N_methyl_site"/>
</dbReference>
<dbReference type="PROSITE" id="PS00409">
    <property type="entry name" value="PROKAR_NTER_METHYL"/>
    <property type="match status" value="1"/>
</dbReference>
<dbReference type="Proteomes" id="UP000177515">
    <property type="component" value="Chromosome 1"/>
</dbReference>
<evidence type="ECO:0000313" key="2">
    <source>
        <dbReference type="EMBL" id="AOZ07284.1"/>
    </source>
</evidence>
<dbReference type="Pfam" id="PF16074">
    <property type="entry name" value="PilW"/>
    <property type="match status" value="1"/>
</dbReference>
<proteinExistence type="predicted"/>
<sequence length="307" mass="31756">MRTGQYRGLSLVELLVGLVLGLLVMGLAAVTFQALQAAYRLAVDRILLEERGQRALAAVAHLVRHAGWRPADAPALPPGAPPVLSGRDDCGQPAIGQALSCGRRATGASDALLVRLSGSAQGSDPTVPDGTMTDCGGYPLAMQAVDEAGAPVAGHAAANLLYLGVGNDGEPQLLCRYPSRRAGRALAGAWTSGALVRGVETLQFRYGVDRDGDGAVDDFLSAAEIEDGGAAWNQVRAVQVAMVLRGERPQAGAGPAAPLLLLPRRPQDVPAAPGSDTVFLPADGHGLVRKVFAATFRLRNPMELGAP</sequence>
<reference evidence="2 3" key="1">
    <citation type="submission" date="2016-10" db="EMBL/GenBank/DDBJ databases">
        <title>Complete genome sequences of three Cupriavidus strains isolated from various Malaysian environments.</title>
        <authorList>
            <person name="Abdullah A.A.-A."/>
            <person name="Shafie N.A.H."/>
            <person name="Lau N.S."/>
        </authorList>
    </citation>
    <scope>NUCLEOTIDE SEQUENCE [LARGE SCALE GENOMIC DNA]</scope>
    <source>
        <strain evidence="2 3">USMAA1020</strain>
    </source>
</reference>
<keyword evidence="3" id="KW-1185">Reference proteome</keyword>
<protein>
    <submittedName>
        <fullName evidence="2">Prepilin-type N-terminal cleavage/methylation domain-containing protein</fullName>
    </submittedName>
</protein>
<keyword evidence="1" id="KW-0472">Membrane</keyword>
<accession>A0ABM6F6V5</accession>